<feature type="region of interest" description="Disordered" evidence="1">
    <location>
        <begin position="205"/>
        <end position="230"/>
    </location>
</feature>
<dbReference type="PROSITE" id="PS51257">
    <property type="entry name" value="PROKAR_LIPOPROTEIN"/>
    <property type="match status" value="1"/>
</dbReference>
<proteinExistence type="predicted"/>
<gene>
    <name evidence="2" type="ORF">POL72_49930</name>
</gene>
<evidence type="ECO:0000313" key="3">
    <source>
        <dbReference type="Proteomes" id="UP001217485"/>
    </source>
</evidence>
<accession>A0ABT5CIZ3</accession>
<sequence>MKLLLKAMVAAAVTVIALGCSIVDPSDREELRQQIAMLPPETLSSWDKWNMNVNAVKWLKLYKDPNDQVGKLQCRLKAGGTWSGWNDQEPTYTVADLLDCLLESGDIAVTYTMCADKLQAVDGKNRESKILREEQVPGVTNVECRFVWDSRYEPEKVPSNLTNPRSITVDELIDWLISLPAPPPGFAAPQLVPLLCPLGAGPGWGCPPRPTDLPGEQPTDPTGGEPGDHP</sequence>
<protein>
    <recommendedName>
        <fullName evidence="4">Secreted protein</fullName>
    </recommendedName>
</protein>
<evidence type="ECO:0008006" key="4">
    <source>
        <dbReference type="Google" id="ProtNLM"/>
    </source>
</evidence>
<dbReference type="EMBL" id="JAQNDK010000007">
    <property type="protein sequence ID" value="MDC0685923.1"/>
    <property type="molecule type" value="Genomic_DNA"/>
</dbReference>
<dbReference type="RefSeq" id="WP_272104497.1">
    <property type="nucleotide sequence ID" value="NZ_JAQNDK010000007.1"/>
</dbReference>
<evidence type="ECO:0000256" key="1">
    <source>
        <dbReference type="SAM" id="MobiDB-lite"/>
    </source>
</evidence>
<name>A0ABT5CIZ3_9BACT</name>
<reference evidence="2 3" key="1">
    <citation type="submission" date="2023-01" db="EMBL/GenBank/DDBJ databases">
        <title>Minimal conservation of predation-associated metabolite biosynthetic gene clusters underscores biosynthetic potential of Myxococcota including descriptions for ten novel species: Archangium lansinium sp. nov., Myxococcus landrumus sp. nov., Nannocystis bai.</title>
        <authorList>
            <person name="Ahearne A."/>
            <person name="Stevens C."/>
            <person name="Dowd S."/>
        </authorList>
    </citation>
    <scope>NUCLEOTIDE SEQUENCE [LARGE SCALE GENOMIC DNA]</scope>
    <source>
        <strain evidence="2 3">WIWO2</strain>
    </source>
</reference>
<keyword evidence="3" id="KW-1185">Reference proteome</keyword>
<dbReference type="Proteomes" id="UP001217485">
    <property type="component" value="Unassembled WGS sequence"/>
</dbReference>
<evidence type="ECO:0000313" key="2">
    <source>
        <dbReference type="EMBL" id="MDC0685923.1"/>
    </source>
</evidence>
<comment type="caution">
    <text evidence="2">The sequence shown here is derived from an EMBL/GenBank/DDBJ whole genome shotgun (WGS) entry which is preliminary data.</text>
</comment>
<organism evidence="2 3">
    <name type="scientific">Sorangium atrum</name>
    <dbReference type="NCBI Taxonomy" id="2995308"/>
    <lineage>
        <taxon>Bacteria</taxon>
        <taxon>Pseudomonadati</taxon>
        <taxon>Myxococcota</taxon>
        <taxon>Polyangia</taxon>
        <taxon>Polyangiales</taxon>
        <taxon>Polyangiaceae</taxon>
        <taxon>Sorangium</taxon>
    </lineage>
</organism>